<dbReference type="RefSeq" id="XP_072611976.1">
    <property type="nucleotide sequence ID" value="XM_072755875.1"/>
</dbReference>
<sequence length="280" mass="29378">MGTPGELLGLQEGQRENRGNRVSPSGVATESSPDRCPSPVPAAHAHAPSPQRPPRSRPPRSALPAAPSRSHEQRTPAAHAHKRSYCGLRKRAARSAEELVTGCPRPLVLMELSPSGRRGSPRTCSTPSGTDRPPRTCRPQVARRARGHSSDRPGLTCRSLVARHWPEESAETPRPGRNLSRETRGKRRGGGGGGGGSKQRQEEGPGMRRAGTCGPSAPRLAAFPGRPRRGGIGRELGPVLPAGGSVGPGDADQAAGARQGRPQATGYTAEVSVRDLPGTQ</sequence>
<reference evidence="3" key="1">
    <citation type="submission" date="2025-08" db="UniProtKB">
        <authorList>
            <consortium name="RefSeq"/>
        </authorList>
    </citation>
    <scope>IDENTIFICATION</scope>
    <source>
        <tissue evidence="3">Cell line</tissue>
    </source>
</reference>
<evidence type="ECO:0000313" key="2">
    <source>
        <dbReference type="Proteomes" id="UP001652641"/>
    </source>
</evidence>
<gene>
    <name evidence="3" type="primary">LOC140598596</name>
</gene>
<dbReference type="GeneID" id="140598596"/>
<protein>
    <submittedName>
        <fullName evidence="3">Uncharacterized protein</fullName>
    </submittedName>
</protein>
<feature type="compositionally biased region" description="Polar residues" evidence="1">
    <location>
        <begin position="20"/>
        <end position="31"/>
    </location>
</feature>
<feature type="compositionally biased region" description="Basic residues" evidence="1">
    <location>
        <begin position="79"/>
        <end position="93"/>
    </location>
</feature>
<keyword evidence="2" id="KW-1185">Reference proteome</keyword>
<feature type="region of interest" description="Disordered" evidence="1">
    <location>
        <begin position="1"/>
        <end position="280"/>
    </location>
</feature>
<feature type="compositionally biased region" description="Low complexity" evidence="1">
    <location>
        <begin position="248"/>
        <end position="264"/>
    </location>
</feature>
<feature type="compositionally biased region" description="Low complexity" evidence="1">
    <location>
        <begin position="59"/>
        <end position="68"/>
    </location>
</feature>
<evidence type="ECO:0000313" key="3">
    <source>
        <dbReference type="RefSeq" id="XP_072611976.1"/>
    </source>
</evidence>
<dbReference type="Proteomes" id="UP001652641">
    <property type="component" value="Chromosome 4"/>
</dbReference>
<proteinExistence type="predicted"/>
<name>A0ABM5AB14_VULVU</name>
<accession>A0ABM5AB14</accession>
<organism evidence="2 3">
    <name type="scientific">Vulpes vulpes</name>
    <name type="common">Red fox</name>
    <dbReference type="NCBI Taxonomy" id="9627"/>
    <lineage>
        <taxon>Eukaryota</taxon>
        <taxon>Metazoa</taxon>
        <taxon>Chordata</taxon>
        <taxon>Craniata</taxon>
        <taxon>Vertebrata</taxon>
        <taxon>Euteleostomi</taxon>
        <taxon>Mammalia</taxon>
        <taxon>Eutheria</taxon>
        <taxon>Laurasiatheria</taxon>
        <taxon>Carnivora</taxon>
        <taxon>Caniformia</taxon>
        <taxon>Canidae</taxon>
        <taxon>Vulpes</taxon>
    </lineage>
</organism>
<evidence type="ECO:0000256" key="1">
    <source>
        <dbReference type="SAM" id="MobiDB-lite"/>
    </source>
</evidence>